<accession>A0ABW4FB98</accession>
<keyword evidence="2" id="KW-1185">Reference proteome</keyword>
<dbReference type="Proteomes" id="UP001597145">
    <property type="component" value="Unassembled WGS sequence"/>
</dbReference>
<evidence type="ECO:0008006" key="3">
    <source>
        <dbReference type="Google" id="ProtNLM"/>
    </source>
</evidence>
<dbReference type="EMBL" id="JBHUCP010000001">
    <property type="protein sequence ID" value="MFD1527826.1"/>
    <property type="molecule type" value="Genomic_DNA"/>
</dbReference>
<reference evidence="2" key="1">
    <citation type="journal article" date="2019" name="Int. J. Syst. Evol. Microbiol.">
        <title>The Global Catalogue of Microorganisms (GCM) 10K type strain sequencing project: providing services to taxonomists for standard genome sequencing and annotation.</title>
        <authorList>
            <consortium name="The Broad Institute Genomics Platform"/>
            <consortium name="The Broad Institute Genome Sequencing Center for Infectious Disease"/>
            <person name="Wu L."/>
            <person name="Ma J."/>
        </authorList>
    </citation>
    <scope>NUCLEOTIDE SEQUENCE [LARGE SCALE GENOMIC DNA]</scope>
    <source>
        <strain evidence="2">JCM 12165</strain>
    </source>
</reference>
<comment type="caution">
    <text evidence="1">The sequence shown here is derived from an EMBL/GenBank/DDBJ whole genome shotgun (WGS) entry which is preliminary data.</text>
</comment>
<organism evidence="1 2">
    <name type="scientific">Pseudonocardia aurantiaca</name>
    <dbReference type="NCBI Taxonomy" id="75290"/>
    <lineage>
        <taxon>Bacteria</taxon>
        <taxon>Bacillati</taxon>
        <taxon>Actinomycetota</taxon>
        <taxon>Actinomycetes</taxon>
        <taxon>Pseudonocardiales</taxon>
        <taxon>Pseudonocardiaceae</taxon>
        <taxon>Pseudonocardia</taxon>
    </lineage>
</organism>
<evidence type="ECO:0000313" key="1">
    <source>
        <dbReference type="EMBL" id="MFD1527826.1"/>
    </source>
</evidence>
<dbReference type="RefSeq" id="WP_343971684.1">
    <property type="nucleotide sequence ID" value="NZ_BAAAJG010000003.1"/>
</dbReference>
<proteinExistence type="predicted"/>
<sequence length="152" mass="16430">MGHDDDALLAELAEALRPWTEPPPEVVEAAKQSYTWRTIDAELAVLTHDSLLDDEPALVRSTSQPRFLTFEGGDLTVEVEVDSTPSGRRLLGQVVPAQAVELELRTDDGGTVSVAADGFGRFVISLPSTRQRIGLRVRLADGSDVELPPTVV</sequence>
<evidence type="ECO:0000313" key="2">
    <source>
        <dbReference type="Proteomes" id="UP001597145"/>
    </source>
</evidence>
<gene>
    <name evidence="1" type="ORF">ACFSCY_00020</name>
</gene>
<name>A0ABW4FB98_9PSEU</name>
<protein>
    <recommendedName>
        <fullName evidence="3">Carboxypeptidase regulatory-like domain-containing protein</fullName>
    </recommendedName>
</protein>